<feature type="non-terminal residue" evidence="4">
    <location>
        <position position="1"/>
    </location>
</feature>
<keyword evidence="5" id="KW-1185">Reference proteome</keyword>
<sequence length="961" mass="101252">FQFTDADDSDSASFDANVTFVSSTSGTGQLGTMTITDGGVWSYVVDNSLVQYLDDDEQIVENFVITVNGTEQEISVFIFGAEDPTEITVNSLVGDSDIGSVTEDTADSDGKLTDSGTLTFSDVDTTDSENFEPTIEFSPAEDGDTALGEITIDADGNWSYEVDNSAVQYLGEDETLTEVYTVTLNGTTHDITITINGSDDPTTIEPVGTAFERGFVTEDVNVTSGQLTDGGRFQFTDADDSDSASFDANVTFVSSTSGTGQLGTMTITDGGVWSYVVDNSLVQYLDESEQIVENFVITVNGTEQEISVFIFGAEDPTEITVNSLVGDSAEGSVTEGDSVTDGKLIDSGTITFSDVDTTDSESFEPEVTFVGANEGDTALGELIIDANGNWSYEVDNSAIAYLDSDEQITETFTVSLNGETQDIVVTINGTDTLLAVDDAEAPISGLSGQYWGYDENLENENTSSLTIVKDYIAANPTADIAFTSTQLDYTNAFGSDLAANVSDGVPNNLIGFLNDDADSITTINGGSSATATDGIIDLTGNLYVAEEGLYIIDVQHDDGFELIIDGEAVITFSAITPSIQTSLSLSLTEGLHSIEIIYWDQAGDYELVLNMYPAGTAILDIEANNIWVAENLSYAEGISTVIDTSVTIDLLSNDTGEGITVNSVSDPENGTISIVDGEVIYEPDSGYTGIDSFVYDIIDINGNISNTATAYVTVTHNAESGLIDADTIDDSTDSTDDQVLVGDGTPNEITGGDGDDIISGLSSNDTLSGAGGNDQLFGGDNNDILFGNTGNDELYGEQGTDTLDGGLGDDILTGGIGTDILIGGDGADTFVWTDQDTFGSDTISDFNVEEGDKLDLSDLLQGETEGDLGKYFDISFNGTDTTLSVSSNNINENPFNTFKGTTIVLEDTQLDGVTHNGPLSEDEVETVINSLYDSGALVITETVVDTGTTAAAIDTTDDSII</sequence>
<dbReference type="InterPro" id="IPR010221">
    <property type="entry name" value="VCBS_dom"/>
</dbReference>
<accession>A0ABU9HFH9</accession>
<dbReference type="NCBIfam" id="TIGR03661">
    <property type="entry name" value="T1SS_VCA0849"/>
    <property type="match status" value="1"/>
</dbReference>
<gene>
    <name evidence="4" type="ORF">V6255_16125</name>
</gene>
<dbReference type="Proteomes" id="UP001366060">
    <property type="component" value="Unassembled WGS sequence"/>
</dbReference>
<protein>
    <submittedName>
        <fullName evidence="4">VCBS domain-containing protein</fullName>
    </submittedName>
</protein>
<dbReference type="Pfam" id="PF17963">
    <property type="entry name" value="Big_9"/>
    <property type="match status" value="1"/>
</dbReference>
<dbReference type="EMBL" id="JBAKBA010000051">
    <property type="protein sequence ID" value="MEL0660663.1"/>
    <property type="molecule type" value="Genomic_DNA"/>
</dbReference>
<dbReference type="Gene3D" id="2.150.10.10">
    <property type="entry name" value="Serralysin-like metalloprotease, C-terminal"/>
    <property type="match status" value="1"/>
</dbReference>
<name>A0ABU9HFH9_9GAMM</name>
<dbReference type="PROSITE" id="PS00330">
    <property type="entry name" value="HEMOLYSIN_CALCIUM"/>
    <property type="match status" value="3"/>
</dbReference>
<dbReference type="Gene3D" id="2.60.40.10">
    <property type="entry name" value="Immunoglobulins"/>
    <property type="match status" value="3"/>
</dbReference>
<dbReference type="SUPFAM" id="SSF51120">
    <property type="entry name" value="beta-Roll"/>
    <property type="match status" value="1"/>
</dbReference>
<feature type="domain" description="PA14" evidence="3">
    <location>
        <begin position="482"/>
        <end position="625"/>
    </location>
</feature>
<evidence type="ECO:0000313" key="4">
    <source>
        <dbReference type="EMBL" id="MEL0660663.1"/>
    </source>
</evidence>
<evidence type="ECO:0000313" key="5">
    <source>
        <dbReference type="Proteomes" id="UP001366060"/>
    </source>
</evidence>
<dbReference type="InterPro" id="IPR001343">
    <property type="entry name" value="Hemolysn_Ca-bd"/>
</dbReference>
<dbReference type="RefSeq" id="WP_341629071.1">
    <property type="nucleotide sequence ID" value="NZ_JBAKBA010000051.1"/>
</dbReference>
<dbReference type="Gene3D" id="2.60.40.2810">
    <property type="match status" value="1"/>
</dbReference>
<evidence type="ECO:0000256" key="1">
    <source>
        <dbReference type="ARBA" id="ARBA00022837"/>
    </source>
</evidence>
<dbReference type="InterPro" id="IPR037524">
    <property type="entry name" value="PA14/GLEYA"/>
</dbReference>
<evidence type="ECO:0000256" key="2">
    <source>
        <dbReference type="SAM" id="MobiDB-lite"/>
    </source>
</evidence>
<comment type="caution">
    <text evidence="4">The sequence shown here is derived from an EMBL/GenBank/DDBJ whole genome shotgun (WGS) entry which is preliminary data.</text>
</comment>
<organism evidence="4 5">
    <name type="scientific">Psychromonas arctica</name>
    <dbReference type="NCBI Taxonomy" id="168275"/>
    <lineage>
        <taxon>Bacteria</taxon>
        <taxon>Pseudomonadati</taxon>
        <taxon>Pseudomonadota</taxon>
        <taxon>Gammaproteobacteria</taxon>
        <taxon>Alteromonadales</taxon>
        <taxon>Psychromonadaceae</taxon>
        <taxon>Psychromonas</taxon>
    </lineage>
</organism>
<keyword evidence="1" id="KW-0106">Calcium</keyword>
<dbReference type="Pfam" id="PF00353">
    <property type="entry name" value="HemolysinCabind"/>
    <property type="match status" value="2"/>
</dbReference>
<reference evidence="4 5" key="1">
    <citation type="submission" date="2024-02" db="EMBL/GenBank/DDBJ databases">
        <title>Bacteria isolated from the canopy kelp, Nereocystis luetkeana.</title>
        <authorList>
            <person name="Pfister C.A."/>
            <person name="Younker I.T."/>
            <person name="Light S.H."/>
        </authorList>
    </citation>
    <scope>NUCLEOTIDE SEQUENCE [LARGE SCALE GENOMIC DNA]</scope>
    <source>
        <strain evidence="4 5">TI.2.07</strain>
    </source>
</reference>
<dbReference type="PROSITE" id="PS51820">
    <property type="entry name" value="PA14"/>
    <property type="match status" value="1"/>
</dbReference>
<evidence type="ECO:0000259" key="3">
    <source>
        <dbReference type="PROSITE" id="PS51820"/>
    </source>
</evidence>
<dbReference type="InterPro" id="IPR013783">
    <property type="entry name" value="Ig-like_fold"/>
</dbReference>
<dbReference type="InterPro" id="IPR018511">
    <property type="entry name" value="Hemolysin-typ_Ca-bd_CS"/>
</dbReference>
<dbReference type="NCBIfam" id="TIGR01965">
    <property type="entry name" value="VCBS_repeat"/>
    <property type="match status" value="4"/>
</dbReference>
<feature type="compositionally biased region" description="Polar residues" evidence="2">
    <location>
        <begin position="114"/>
        <end position="123"/>
    </location>
</feature>
<feature type="region of interest" description="Disordered" evidence="2">
    <location>
        <begin position="100"/>
        <end position="131"/>
    </location>
</feature>
<dbReference type="Gene3D" id="2.60.120.380">
    <property type="match status" value="1"/>
</dbReference>
<dbReference type="InterPro" id="IPR011049">
    <property type="entry name" value="Serralysin-like_metalloprot_C"/>
</dbReference>
<proteinExistence type="predicted"/>
<dbReference type="PRINTS" id="PR00313">
    <property type="entry name" value="CABNDNGRPT"/>
</dbReference>
<dbReference type="InterPro" id="IPR019960">
    <property type="entry name" value="T1SS_VCA0849"/>
</dbReference>